<dbReference type="EMBL" id="CAMPGE010021025">
    <property type="protein sequence ID" value="CAI2379204.1"/>
    <property type="molecule type" value="Genomic_DNA"/>
</dbReference>
<evidence type="ECO:0000313" key="2">
    <source>
        <dbReference type="EMBL" id="CAI2379204.1"/>
    </source>
</evidence>
<sequence length="147" mass="17106">MEKSKKATRLSAYDAMVPQHRPDTPPETREHIEWTSRVLMDHQVTSLKAKQVLSSVKKTKRKMTHDIAEAEKVIAKWDNYNSNLKKACTSLNQRVVVAEKEDQDLKEKFYAEMIKRLHYRSPTKCSIVKRRPKFALSTKKTSKSFAN</sequence>
<organism evidence="2 3">
    <name type="scientific">Euplotes crassus</name>
    <dbReference type="NCBI Taxonomy" id="5936"/>
    <lineage>
        <taxon>Eukaryota</taxon>
        <taxon>Sar</taxon>
        <taxon>Alveolata</taxon>
        <taxon>Ciliophora</taxon>
        <taxon>Intramacronucleata</taxon>
        <taxon>Spirotrichea</taxon>
        <taxon>Hypotrichia</taxon>
        <taxon>Euplotida</taxon>
        <taxon>Euplotidae</taxon>
        <taxon>Moneuplotes</taxon>
    </lineage>
</organism>
<name>A0AAD2D364_EUPCR</name>
<reference evidence="2" key="1">
    <citation type="submission" date="2023-07" db="EMBL/GenBank/DDBJ databases">
        <authorList>
            <consortium name="AG Swart"/>
            <person name="Singh M."/>
            <person name="Singh A."/>
            <person name="Seah K."/>
            <person name="Emmerich C."/>
        </authorList>
    </citation>
    <scope>NUCLEOTIDE SEQUENCE</scope>
    <source>
        <strain evidence="2">DP1</strain>
    </source>
</reference>
<dbReference type="AlphaFoldDB" id="A0AAD2D364"/>
<gene>
    <name evidence="2" type="ORF">ECRASSUSDP1_LOCUS20613</name>
</gene>
<proteinExistence type="predicted"/>
<evidence type="ECO:0000313" key="3">
    <source>
        <dbReference type="Proteomes" id="UP001295684"/>
    </source>
</evidence>
<dbReference type="Proteomes" id="UP001295684">
    <property type="component" value="Unassembled WGS sequence"/>
</dbReference>
<protein>
    <submittedName>
        <fullName evidence="2">Uncharacterized protein</fullName>
    </submittedName>
</protein>
<evidence type="ECO:0000256" key="1">
    <source>
        <dbReference type="SAM" id="MobiDB-lite"/>
    </source>
</evidence>
<comment type="caution">
    <text evidence="2">The sequence shown here is derived from an EMBL/GenBank/DDBJ whole genome shotgun (WGS) entry which is preliminary data.</text>
</comment>
<accession>A0AAD2D364</accession>
<keyword evidence="3" id="KW-1185">Reference proteome</keyword>
<feature type="region of interest" description="Disordered" evidence="1">
    <location>
        <begin position="1"/>
        <end position="28"/>
    </location>
</feature>